<dbReference type="SUPFAM" id="SSF82771">
    <property type="entry name" value="GIY-YIG endonuclease"/>
    <property type="match status" value="1"/>
</dbReference>
<dbReference type="SMART" id="SM00465">
    <property type="entry name" value="GIYc"/>
    <property type="match status" value="1"/>
</dbReference>
<dbReference type="AlphaFoldDB" id="A0A368T7I1"/>
<reference evidence="5 6" key="1">
    <citation type="submission" date="2018-04" db="EMBL/GenBank/DDBJ databases">
        <title>Novel actinobacteria from marine sediment.</title>
        <authorList>
            <person name="Ng Z.Y."/>
            <person name="Tan G.Y.A."/>
        </authorList>
    </citation>
    <scope>NUCLEOTIDE SEQUENCE [LARGE SCALE GENOMIC DNA]</scope>
    <source>
        <strain evidence="5 6">TPS81</strain>
    </source>
</reference>
<feature type="compositionally biased region" description="Basic residues" evidence="2">
    <location>
        <begin position="9"/>
        <end position="18"/>
    </location>
</feature>
<dbReference type="Proteomes" id="UP000253318">
    <property type="component" value="Unassembled WGS sequence"/>
</dbReference>
<dbReference type="Pfam" id="PF00929">
    <property type="entry name" value="RNase_T"/>
    <property type="match status" value="1"/>
</dbReference>
<keyword evidence="1" id="KW-0269">Exonuclease</keyword>
<organism evidence="5 6">
    <name type="scientific">Marinitenerispora sediminis</name>
    <dbReference type="NCBI Taxonomy" id="1931232"/>
    <lineage>
        <taxon>Bacteria</taxon>
        <taxon>Bacillati</taxon>
        <taxon>Actinomycetota</taxon>
        <taxon>Actinomycetes</taxon>
        <taxon>Streptosporangiales</taxon>
        <taxon>Nocardiopsidaceae</taxon>
        <taxon>Marinitenerispora</taxon>
    </lineage>
</organism>
<gene>
    <name evidence="5" type="ORF">DEF24_09185</name>
</gene>
<dbReference type="Gene3D" id="3.30.420.10">
    <property type="entry name" value="Ribonuclease H-like superfamily/Ribonuclease H"/>
    <property type="match status" value="1"/>
</dbReference>
<dbReference type="GO" id="GO:0004527">
    <property type="term" value="F:exonuclease activity"/>
    <property type="evidence" value="ECO:0007669"/>
    <property type="project" value="UniProtKB-KW"/>
</dbReference>
<feature type="domain" description="UVR" evidence="3">
    <location>
        <begin position="456"/>
        <end position="491"/>
    </location>
</feature>
<evidence type="ECO:0000259" key="4">
    <source>
        <dbReference type="PROSITE" id="PS50164"/>
    </source>
</evidence>
<dbReference type="NCBIfam" id="NF005905">
    <property type="entry name" value="PRK07883.1-3"/>
    <property type="match status" value="1"/>
</dbReference>
<dbReference type="InterPro" id="IPR036397">
    <property type="entry name" value="RNaseH_sf"/>
</dbReference>
<evidence type="ECO:0000256" key="1">
    <source>
        <dbReference type="ARBA" id="ARBA00022839"/>
    </source>
</evidence>
<dbReference type="InterPro" id="IPR035901">
    <property type="entry name" value="GIY-YIG_endonuc_sf"/>
</dbReference>
<dbReference type="NCBIfam" id="NF005907">
    <property type="entry name" value="PRK07883.1-5"/>
    <property type="match status" value="1"/>
</dbReference>
<dbReference type="OrthoDB" id="9803913at2"/>
<dbReference type="SUPFAM" id="SSF53098">
    <property type="entry name" value="Ribonuclease H-like"/>
    <property type="match status" value="1"/>
</dbReference>
<dbReference type="EMBL" id="QEIN01000057">
    <property type="protein sequence ID" value="RCV59638.1"/>
    <property type="molecule type" value="Genomic_DNA"/>
</dbReference>
<evidence type="ECO:0000313" key="6">
    <source>
        <dbReference type="Proteomes" id="UP000253318"/>
    </source>
</evidence>
<dbReference type="InterPro" id="IPR036876">
    <property type="entry name" value="UVR_dom_sf"/>
</dbReference>
<dbReference type="InterPro" id="IPR013520">
    <property type="entry name" value="Ribonucl_H"/>
</dbReference>
<dbReference type="CDD" id="cd10434">
    <property type="entry name" value="GIY-YIG_UvrC_Cho"/>
    <property type="match status" value="1"/>
</dbReference>
<dbReference type="GO" id="GO:0009380">
    <property type="term" value="C:excinuclease repair complex"/>
    <property type="evidence" value="ECO:0007669"/>
    <property type="project" value="TreeGrafter"/>
</dbReference>
<dbReference type="SUPFAM" id="SSF46600">
    <property type="entry name" value="C-terminal UvrC-binding domain of UvrB"/>
    <property type="match status" value="1"/>
</dbReference>
<dbReference type="NCBIfam" id="TIGR00573">
    <property type="entry name" value="dnaq"/>
    <property type="match status" value="1"/>
</dbReference>
<dbReference type="GO" id="GO:0006289">
    <property type="term" value="P:nucleotide-excision repair"/>
    <property type="evidence" value="ECO:0007669"/>
    <property type="project" value="InterPro"/>
</dbReference>
<dbReference type="GO" id="GO:0006260">
    <property type="term" value="P:DNA replication"/>
    <property type="evidence" value="ECO:0007669"/>
    <property type="project" value="InterPro"/>
</dbReference>
<evidence type="ECO:0000259" key="3">
    <source>
        <dbReference type="PROSITE" id="PS50151"/>
    </source>
</evidence>
<dbReference type="Gene3D" id="3.40.1440.10">
    <property type="entry name" value="GIY-YIG endonuclease"/>
    <property type="match status" value="1"/>
</dbReference>
<keyword evidence="6" id="KW-1185">Reference proteome</keyword>
<evidence type="ECO:0000256" key="2">
    <source>
        <dbReference type="SAM" id="MobiDB-lite"/>
    </source>
</evidence>
<accession>A0A368T7I1</accession>
<dbReference type="PROSITE" id="PS50151">
    <property type="entry name" value="UVR"/>
    <property type="match status" value="1"/>
</dbReference>
<dbReference type="InterPro" id="IPR012337">
    <property type="entry name" value="RNaseH-like_sf"/>
</dbReference>
<sequence>MRGGCDRPRRPRARRGHPRGVLAGTSADRAAGAVGGSPYPDRVAQQQLPFQGSLDDLGTPLADTTFVIVDLETTGSRADGAGITEIGAVRVRGGEVLGEFATLVNPGVPVPPFITLLTGITQAMVAPAPRVEQVLPAFLEFAGLDRGAVLVAHNAPFDVGFLKAVCAAHGFMWPNPPVVDTVPLARRLVPRDEVRDHKLGTLAAHFGVPDRPTHRALDDARATVGVLHALLERLGSFGVDTLEELRAFRSAPSAAQLRKRRLAEDVPERPGVYVFEDARGETLYVGKSRNLRRRVMSYFTASETRGRVREMIALAERVTPIVCGTELEAEVRELRLIAERKPPYNRRSRNPERAVWLKLTRERYPRLSLVRRILDDGAPYVGPFRSAREAELARDALHHVVPLRQCTHRFSPAKPIAACVLAELGRCGAPCDGRESAEEYAGHAARAELALTGGAEAVVRALTEHIRRLSEQLRYEEAAAHRDRLAALLTGVARSQRLTALARLPQLVAGRRSAAGWEVCVVRYGRLAGTGLMRPGTDPHAFVRALVDTAETVLPGAGPAPRAGAAEMECVLRWLDSPGVRLVELDTPWTCPVDGAEKYRDLTDWGREAVPARR</sequence>
<keyword evidence="1" id="KW-0540">Nuclease</keyword>
<dbReference type="CDD" id="cd06127">
    <property type="entry name" value="DEDDh"/>
    <property type="match status" value="1"/>
</dbReference>
<dbReference type="InterPro" id="IPR047296">
    <property type="entry name" value="GIY-YIG_UvrC_Cho"/>
</dbReference>
<dbReference type="GO" id="GO:0003887">
    <property type="term" value="F:DNA-directed DNA polymerase activity"/>
    <property type="evidence" value="ECO:0007669"/>
    <property type="project" value="InterPro"/>
</dbReference>
<protein>
    <submittedName>
        <fullName evidence="5">DEDD exnuclease domain-containing protein</fullName>
    </submittedName>
</protein>
<dbReference type="FunFam" id="3.30.420.10:FF:000045">
    <property type="entry name" value="3'-5' exonuclease DinG"/>
    <property type="match status" value="1"/>
</dbReference>
<dbReference type="Pfam" id="PF01541">
    <property type="entry name" value="GIY-YIG"/>
    <property type="match status" value="1"/>
</dbReference>
<name>A0A368T7I1_9ACTN</name>
<dbReference type="GO" id="GO:0003677">
    <property type="term" value="F:DNA binding"/>
    <property type="evidence" value="ECO:0007669"/>
    <property type="project" value="InterPro"/>
</dbReference>
<feature type="region of interest" description="Disordered" evidence="2">
    <location>
        <begin position="1"/>
        <end position="40"/>
    </location>
</feature>
<dbReference type="InterPro" id="IPR050066">
    <property type="entry name" value="UvrABC_protein_C"/>
</dbReference>
<dbReference type="InterPro" id="IPR006054">
    <property type="entry name" value="DnaQ"/>
</dbReference>
<evidence type="ECO:0000313" key="5">
    <source>
        <dbReference type="EMBL" id="RCV59638.1"/>
    </source>
</evidence>
<dbReference type="InterPro" id="IPR001943">
    <property type="entry name" value="UVR_dom"/>
</dbReference>
<dbReference type="InterPro" id="IPR000305">
    <property type="entry name" value="GIY-YIG_endonuc"/>
</dbReference>
<proteinExistence type="predicted"/>
<feature type="domain" description="GIY-YIG" evidence="4">
    <location>
        <begin position="268"/>
        <end position="346"/>
    </location>
</feature>
<dbReference type="PROSITE" id="PS50164">
    <property type="entry name" value="GIY_YIG"/>
    <property type="match status" value="1"/>
</dbReference>
<comment type="caution">
    <text evidence="5">The sequence shown here is derived from an EMBL/GenBank/DDBJ whole genome shotgun (WGS) entry which is preliminary data.</text>
</comment>
<dbReference type="SMART" id="SM00479">
    <property type="entry name" value="EXOIII"/>
    <property type="match status" value="1"/>
</dbReference>
<dbReference type="PANTHER" id="PTHR30562:SF1">
    <property type="entry name" value="UVRABC SYSTEM PROTEIN C"/>
    <property type="match status" value="1"/>
</dbReference>
<dbReference type="PANTHER" id="PTHR30562">
    <property type="entry name" value="UVRC/OXIDOREDUCTASE"/>
    <property type="match status" value="1"/>
</dbReference>
<keyword evidence="1" id="KW-0378">Hydrolase</keyword>